<accession>A0ABR1IRD6</accession>
<name>A0ABR1IRD6_9AGAR</name>
<gene>
    <name evidence="1" type="ORF">VKT23_017697</name>
</gene>
<dbReference type="EMBL" id="JBANRG010000074">
    <property type="protein sequence ID" value="KAK7439207.1"/>
    <property type="molecule type" value="Genomic_DNA"/>
</dbReference>
<evidence type="ECO:0000313" key="2">
    <source>
        <dbReference type="Proteomes" id="UP001498398"/>
    </source>
</evidence>
<proteinExistence type="predicted"/>
<protein>
    <submittedName>
        <fullName evidence="1">Uncharacterized protein</fullName>
    </submittedName>
</protein>
<comment type="caution">
    <text evidence="1">The sequence shown here is derived from an EMBL/GenBank/DDBJ whole genome shotgun (WGS) entry which is preliminary data.</text>
</comment>
<organism evidence="1 2">
    <name type="scientific">Marasmiellus scandens</name>
    <dbReference type="NCBI Taxonomy" id="2682957"/>
    <lineage>
        <taxon>Eukaryota</taxon>
        <taxon>Fungi</taxon>
        <taxon>Dikarya</taxon>
        <taxon>Basidiomycota</taxon>
        <taxon>Agaricomycotina</taxon>
        <taxon>Agaricomycetes</taxon>
        <taxon>Agaricomycetidae</taxon>
        <taxon>Agaricales</taxon>
        <taxon>Marasmiineae</taxon>
        <taxon>Omphalotaceae</taxon>
        <taxon>Marasmiellus</taxon>
    </lineage>
</organism>
<keyword evidence="2" id="KW-1185">Reference proteome</keyword>
<evidence type="ECO:0000313" key="1">
    <source>
        <dbReference type="EMBL" id="KAK7439207.1"/>
    </source>
</evidence>
<sequence length="126" mass="14121">MASTITASNCRILSSPFGSRSDTYPDVRSTLLISAALYEKAGISRGGQVKSDRECKTRDWLKGTGMICEDIYTKHFFLATDFRSHLERQTSNWSPPASLNTTRFQDLFINCVRDNAETNQGLGEVF</sequence>
<reference evidence="1 2" key="1">
    <citation type="submission" date="2024-01" db="EMBL/GenBank/DDBJ databases">
        <title>A draft genome for the cacao thread blight pathogen Marasmiellus scandens.</title>
        <authorList>
            <person name="Baruah I.K."/>
            <person name="Leung J."/>
            <person name="Bukari Y."/>
            <person name="Amoako-Attah I."/>
            <person name="Meinhardt L.W."/>
            <person name="Bailey B.A."/>
            <person name="Cohen S.P."/>
        </authorList>
    </citation>
    <scope>NUCLEOTIDE SEQUENCE [LARGE SCALE GENOMIC DNA]</scope>
    <source>
        <strain evidence="1 2">GH-19</strain>
    </source>
</reference>
<dbReference type="Proteomes" id="UP001498398">
    <property type="component" value="Unassembled WGS sequence"/>
</dbReference>